<sequence>MPNRDPFANLPALVAEGESGSFSAPLWTH</sequence>
<gene>
    <name evidence="1" type="ORF">SAMN04488540_11539</name>
</gene>
<dbReference type="Proteomes" id="UP000199527">
    <property type="component" value="Unassembled WGS sequence"/>
</dbReference>
<reference evidence="2" key="1">
    <citation type="submission" date="2016-10" db="EMBL/GenBank/DDBJ databases">
        <authorList>
            <person name="Varghese N."/>
            <person name="Submissions S."/>
        </authorList>
    </citation>
    <scope>NUCLEOTIDE SEQUENCE [LARGE SCALE GENOMIC DNA]</scope>
    <source>
        <strain evidence="2">DSM 23317</strain>
    </source>
</reference>
<dbReference type="AlphaFoldDB" id="A0A1G8XHL5"/>
<dbReference type="EMBL" id="FNEM01000015">
    <property type="protein sequence ID" value="SDJ90021.1"/>
    <property type="molecule type" value="Genomic_DNA"/>
</dbReference>
<evidence type="ECO:0000313" key="2">
    <source>
        <dbReference type="Proteomes" id="UP000199527"/>
    </source>
</evidence>
<evidence type="ECO:0000313" key="1">
    <source>
        <dbReference type="EMBL" id="SDJ90021.1"/>
    </source>
</evidence>
<keyword evidence="2" id="KW-1185">Reference proteome</keyword>
<accession>A0A1G8XHL5</accession>
<organism evidence="1 2">
    <name type="scientific">Ferrimonas sediminum</name>
    <dbReference type="NCBI Taxonomy" id="718193"/>
    <lineage>
        <taxon>Bacteria</taxon>
        <taxon>Pseudomonadati</taxon>
        <taxon>Pseudomonadota</taxon>
        <taxon>Gammaproteobacteria</taxon>
        <taxon>Alteromonadales</taxon>
        <taxon>Ferrimonadaceae</taxon>
        <taxon>Ferrimonas</taxon>
    </lineage>
</organism>
<name>A0A1G8XHL5_9GAMM</name>
<protein>
    <submittedName>
        <fullName evidence="1">Uncharacterized protein</fullName>
    </submittedName>
</protein>
<proteinExistence type="predicted"/>